<keyword evidence="2" id="KW-1185">Reference proteome</keyword>
<evidence type="ECO:0000313" key="1">
    <source>
        <dbReference type="EMBL" id="TWI56101.1"/>
    </source>
</evidence>
<sequence>MVNRYKIVFIKDLSELLESEREILSVMADSIMGTNNNTVFLVAANDGQLLETWKMIKQSYNVMDTKKTIEDLLVEGNREEEGYYLKMYNLSKTNSAYLLPKIIKV</sequence>
<organism evidence="1 2">
    <name type="scientific">Halalkalibacter nanhaiisediminis</name>
    <dbReference type="NCBI Taxonomy" id="688079"/>
    <lineage>
        <taxon>Bacteria</taxon>
        <taxon>Bacillati</taxon>
        <taxon>Bacillota</taxon>
        <taxon>Bacilli</taxon>
        <taxon>Bacillales</taxon>
        <taxon>Bacillaceae</taxon>
        <taxon>Halalkalibacter</taxon>
    </lineage>
</organism>
<proteinExistence type="predicted"/>
<name>A0A562QH91_9BACI</name>
<reference evidence="1 2" key="1">
    <citation type="journal article" date="2015" name="Stand. Genomic Sci.">
        <title>Genomic Encyclopedia of Bacterial and Archaeal Type Strains, Phase III: the genomes of soil and plant-associated and newly described type strains.</title>
        <authorList>
            <person name="Whitman W.B."/>
            <person name="Woyke T."/>
            <person name="Klenk H.P."/>
            <person name="Zhou Y."/>
            <person name="Lilburn T.G."/>
            <person name="Beck B.J."/>
            <person name="De Vos P."/>
            <person name="Vandamme P."/>
            <person name="Eisen J.A."/>
            <person name="Garrity G."/>
            <person name="Hugenholtz P."/>
            <person name="Kyrpides N.C."/>
        </authorList>
    </citation>
    <scope>NUCLEOTIDE SEQUENCE [LARGE SCALE GENOMIC DNA]</scope>
    <source>
        <strain evidence="1 2">CGMCC 1.10116</strain>
    </source>
</reference>
<dbReference type="AlphaFoldDB" id="A0A562QH91"/>
<dbReference type="EMBL" id="VLKZ01000005">
    <property type="protein sequence ID" value="TWI56101.1"/>
    <property type="molecule type" value="Genomic_DNA"/>
</dbReference>
<accession>A0A562QH91</accession>
<evidence type="ECO:0000313" key="2">
    <source>
        <dbReference type="Proteomes" id="UP000315711"/>
    </source>
</evidence>
<gene>
    <name evidence="1" type="ORF">IQ10_01990</name>
</gene>
<protein>
    <submittedName>
        <fullName evidence="1">Uncharacterized protein</fullName>
    </submittedName>
</protein>
<dbReference type="Proteomes" id="UP000315711">
    <property type="component" value="Unassembled WGS sequence"/>
</dbReference>
<comment type="caution">
    <text evidence="1">The sequence shown here is derived from an EMBL/GenBank/DDBJ whole genome shotgun (WGS) entry which is preliminary data.</text>
</comment>